<gene>
    <name evidence="1" type="ORF">METZ01_LOCUS171270</name>
</gene>
<accession>A0A382BX89</accession>
<dbReference type="SUPFAM" id="SSF51197">
    <property type="entry name" value="Clavaminate synthase-like"/>
    <property type="match status" value="1"/>
</dbReference>
<evidence type="ECO:0008006" key="2">
    <source>
        <dbReference type="Google" id="ProtNLM"/>
    </source>
</evidence>
<protein>
    <recommendedName>
        <fullName evidence="2">Mitomycin antibiotic biosynthesis protein</fullName>
    </recommendedName>
</protein>
<evidence type="ECO:0000313" key="1">
    <source>
        <dbReference type="EMBL" id="SVB18416.1"/>
    </source>
</evidence>
<dbReference type="PANTHER" id="PTHR20883:SF14">
    <property type="entry name" value="PHYTANOYL-COA DIOXYGENASE"/>
    <property type="match status" value="1"/>
</dbReference>
<dbReference type="InterPro" id="IPR008775">
    <property type="entry name" value="Phytyl_CoA_dOase-like"/>
</dbReference>
<dbReference type="Gene3D" id="2.60.120.620">
    <property type="entry name" value="q2cbj1_9rhob like domain"/>
    <property type="match status" value="1"/>
</dbReference>
<name>A0A382BX89_9ZZZZ</name>
<dbReference type="Pfam" id="PF05721">
    <property type="entry name" value="PhyH"/>
    <property type="match status" value="1"/>
</dbReference>
<reference evidence="1" key="1">
    <citation type="submission" date="2018-05" db="EMBL/GenBank/DDBJ databases">
        <authorList>
            <person name="Lanie J.A."/>
            <person name="Ng W.-L."/>
            <person name="Kazmierczak K.M."/>
            <person name="Andrzejewski T.M."/>
            <person name="Davidsen T.M."/>
            <person name="Wayne K.J."/>
            <person name="Tettelin H."/>
            <person name="Glass J.I."/>
            <person name="Rusch D."/>
            <person name="Podicherti R."/>
            <person name="Tsui H.-C.T."/>
            <person name="Winkler M.E."/>
        </authorList>
    </citation>
    <scope>NUCLEOTIDE SEQUENCE</scope>
</reference>
<sequence length="345" mass="39172">MSFADSILGRLAINIHKSFLLNNYKLYGGASLNVIFKLDGHLASRDFMELSQNQLKHFKEEGFLLIRNALTDNDLDAVVQEYEKHIDQRANELLDQGKLSQLYKDQPFERRLVCICKENNEIYPELDIMHLRGKASFDFLRNKNLMKIVTSIVGTEVTCSPIQHIRAKLPVGLTPGGADAHVAPWHQDAGVTWDEADPYFILTVWIPFAEATEENGCLQIIPRGHSRGLLEHHSKVGVGTTIIDKEITSQAVLNLPMQKGSVLLMHKETPHRSTPNQSDTVRWSIDLRYQQTGTPTGRPFHPDFVVYSQSNPSSVLEDHKKWSNMWIQALENSTGVQAHRWLQKS</sequence>
<dbReference type="AlphaFoldDB" id="A0A382BX89"/>
<dbReference type="EMBL" id="UINC01031801">
    <property type="protein sequence ID" value="SVB18416.1"/>
    <property type="molecule type" value="Genomic_DNA"/>
</dbReference>
<dbReference type="PANTHER" id="PTHR20883">
    <property type="entry name" value="PHYTANOYL-COA DIOXYGENASE DOMAIN CONTAINING 1"/>
    <property type="match status" value="1"/>
</dbReference>
<organism evidence="1">
    <name type="scientific">marine metagenome</name>
    <dbReference type="NCBI Taxonomy" id="408172"/>
    <lineage>
        <taxon>unclassified sequences</taxon>
        <taxon>metagenomes</taxon>
        <taxon>ecological metagenomes</taxon>
    </lineage>
</organism>
<proteinExistence type="predicted"/>